<feature type="compositionally biased region" description="Polar residues" evidence="9">
    <location>
        <begin position="1099"/>
        <end position="1111"/>
    </location>
</feature>
<evidence type="ECO:0008006" key="14">
    <source>
        <dbReference type="Google" id="ProtNLM"/>
    </source>
</evidence>
<evidence type="ECO:0000256" key="4">
    <source>
        <dbReference type="ARBA" id="ARBA00022771"/>
    </source>
</evidence>
<feature type="compositionally biased region" description="Polar residues" evidence="9">
    <location>
        <begin position="2085"/>
        <end position="2107"/>
    </location>
</feature>
<keyword evidence="2" id="KW-0479">Metal-binding</keyword>
<feature type="compositionally biased region" description="Polar residues" evidence="9">
    <location>
        <begin position="2260"/>
        <end position="2271"/>
    </location>
</feature>
<evidence type="ECO:0000256" key="3">
    <source>
        <dbReference type="ARBA" id="ARBA00022737"/>
    </source>
</evidence>
<dbReference type="InterPro" id="IPR036443">
    <property type="entry name" value="Znf_RanBP2_sf"/>
</dbReference>
<evidence type="ECO:0000256" key="5">
    <source>
        <dbReference type="ARBA" id="ARBA00022803"/>
    </source>
</evidence>
<feature type="compositionally biased region" description="Polar residues" evidence="9">
    <location>
        <begin position="1697"/>
        <end position="1711"/>
    </location>
</feature>
<keyword evidence="5 8" id="KW-0802">TPR repeat</keyword>
<feature type="domain" description="RanBD1" evidence="10">
    <location>
        <begin position="2491"/>
        <end position="2611"/>
    </location>
</feature>
<feature type="compositionally biased region" description="Acidic residues" evidence="9">
    <location>
        <begin position="2272"/>
        <end position="2285"/>
    </location>
</feature>
<dbReference type="InterPro" id="IPR000156">
    <property type="entry name" value="Ran_bind_dom"/>
</dbReference>
<feature type="domain" description="RanBD1" evidence="10">
    <location>
        <begin position="1732"/>
        <end position="1873"/>
    </location>
</feature>
<protein>
    <recommendedName>
        <fullName evidence="14">E3 SUMO-protein ligase RanBP2</fullName>
    </recommendedName>
</protein>
<dbReference type="KEGG" id="btab:109036736"/>
<dbReference type="SUPFAM" id="SSF50729">
    <property type="entry name" value="PH domain-like"/>
    <property type="match status" value="4"/>
</dbReference>
<evidence type="ECO:0000313" key="13">
    <source>
        <dbReference type="Proteomes" id="UP001152759"/>
    </source>
</evidence>
<feature type="domain" description="RanBD1" evidence="10">
    <location>
        <begin position="2289"/>
        <end position="2427"/>
    </location>
</feature>
<dbReference type="EMBL" id="OU963868">
    <property type="protein sequence ID" value="CAH0392621.1"/>
    <property type="molecule type" value="Genomic_DNA"/>
</dbReference>
<feature type="region of interest" description="Disordered" evidence="9">
    <location>
        <begin position="1938"/>
        <end position="2044"/>
    </location>
</feature>
<dbReference type="PROSITE" id="PS01358">
    <property type="entry name" value="ZF_RANBP2_1"/>
    <property type="match status" value="1"/>
</dbReference>
<dbReference type="SUPFAM" id="SSF90209">
    <property type="entry name" value="Ran binding protein zinc finger-like"/>
    <property type="match status" value="1"/>
</dbReference>
<feature type="compositionally biased region" description="Polar residues" evidence="9">
    <location>
        <begin position="2436"/>
        <end position="2448"/>
    </location>
</feature>
<keyword evidence="6" id="KW-0862">Zinc</keyword>
<sequence>MHRTKTDVDRHVQELFRKIKSAHERHLKCYNIAKLYYKVGAYGAAKRHALMYLSVQENNDNAHQLLGDCHEKLGEIDRAIAEYKRSLELDPNQPGLILKMCDLMSQLSLSNLNVGRAHYWCEKGAEHFPNNPIISRLRQKIIITEDTDPKALENFYLSESRNRPNDVNVLIQLLNLYLDSGRSLEAYNKAMEYEDKQAFRLNLEWYRCLSRICMACREDAQSRLSEPMLKNMIEIYDRCLMALHPAANVPFDESISNLYLLDQTLNAANETLVTNDQFDREFMAHYSAQLSFHIALVLLKRASQESLSWTDAVRCASPALLFALASPPDLDLPITQDPKQKRKLKHMVDKANYRIVQVTLTLLNWAKGFRQEDFIGKILHYYSKNFREHIFNRVFLKQTQRKDAGTSYWQNSNAYLKLPTSIPDLTRILTKPILLSFENHNRDSLHNMIWLGLQIVLLSTSPKSKLILPPQFSCQTLTKFPFSHPNLSTSNIETLSKLDVDTFLYIAVLSNYLLIEDQISSGSYTKDRPNTLPADITNSLQSEEQAKFWTAICKLQSNNLNDNFNDLRSVLVQGIEVVRLMGNHGLDVQMVVSIARIFESHSKCTAKENAVPYESRALLYWNKAVKMLESAERRPMMTPSKNRNRFFNYPTVNYPTSLSATEVSNLLEEGRLFIACDLMRKEEYDKAISAFKPLRSPFASFNQALIFKKLAFNEINCSVSEEVTSAMRSKHIILLTKARDALFLTRDKIQSDYDHPLHAALKLELDSIESQLARLDTESVTTQSDDYDRAPSLSSVESAAGDSLPPTHSTFYESAQLSNSIGAPLTPTSYDAIRQYGVDRSTLNDSYVSTIERNEFKQLTKIHSKTLSLVESLCKRIEKIETDISTIKKTSKKNDRNVEEILAKIYLKPNTSTTNDDSYFPQEELDDYVDDLSYSYANYRSPVPSAYGMQMAQHQSMYQPKLPPTNFPAQPMPPLLTSPYFPAGLPPNSLFPNPTAQPITAQQLTQPLAAQPLAGQPLAAPTIPPFFPQSTALPFSEGQKLPDFMNTPKMPLSMGAQNLPPEAPVIPDYVPPVSKNALPNNVVITKSDTLPTGSPPIQPTLSVTIPPQHLNSGRPKQVPPAHSFHIALPSAESTSPKPAAPAQPTVTKDQALSGSKINVGGLTFSSQPIIKPVEAEEKQSEVVSSAPATPPNPFAHLTFKSTVAPTTPDLTQMFSKANIFGPAAVSTAAAPTSSSVSVTAPFSFSTPSAKSDSPLKSILKDSPVSQTTDPQKHVAFKASGENDTPLFGKTSLDFSALAAKSADSPFKVSDSFKGFDGQGSKLFESVNSPSDKSPNTTVDNAEDFVPTAEFKPVIALPDLVEVKTGEEDLKVLYEERCKLLRFDSELKEWKERGIGKMKLLHDPVTNHVRLLMRREQVLKVCCNQRLTDSLKLTPVASSDKAWNWCGHDFSEQEGKLETFAVRFKNSELAKEFYDAVEKAKALVVDQSGNTPPKAAANKAAPGNTKSKKDVPLSELFKPKAGSWECKDCYTRNESDKVACVACNARNPDAPEGAVPVVTSPFSLGLPSVVSVTSASGGFTFGIPPNATTTASAPSTTVSAPAPVTSGFTFGTPKPFSFAPASTPAASTPASFSFGINGTSKQETFGDKGKSQNGLDLTKGKQEIDHSKTNGGGFDFNAASTPSGFEFGSGNAKGFSFTLKQNKSPRSPGTRNSESEPEYDEVSEADDSADNIYFQPVIPLPDKIIPKTGEEDEIVLYQHLAKLYRYRDSEWKERGTGDIKLLKHRTTGRLRFVMRRKPVEVLCLNHFLTPDIEIKPKDRKSWTWTAQDFSDYNEFDRSANIGLKPEVFSIRFKNEQIAEEFKAAVDKALKDVASGDSSAEEKSSSDDYCEIVWESRGIDATEVSEKDKKLAKDLQLPASFYKYKTAPPCPGCIGCDKDDSEESYSPSQNDSAKKSGGTSIFGKPTLTPTNTSQTVDSSVNSYDSPSSNPGSLFSESSFTDTNRTTPVSSSIFGGTGAGGLKPSSLFGGDPKTPPSDDAPVSIFGGSGQKSIFGGLGQGQPVFGSSAQPLFGSSSNQSSKGSVFGSANQSPLFGTPTTQSSLFGGSTDQSKSSVFSTTGSVFGGLQNSPSGSIFGGTQSNTSGSIFGGSQNNTSGSIFGGTQSNTSGSIFGGSQNSTSGSIFGGSQSSTSGSIFGGSQNSVVATPDSETKTSESDPNFTLKTSGISFASLAANTSTFAADKGSKPFAFEGSGSAVFGAVSSTTGNESHNQSENAENEGDDDHYDENEHDPHYEPIVPLPDKIEVRTGEEGEDKLFVQRAKLYRYETSSKQWKERGTGEMKVLKDPVNLTYRLLLRRDQVHKVVCNVRITPNLELLPMQLSPNAFMFFAHNLGDDYQEPVLEQLAVKFKNETILNQFKDTVTHCITEIEEIKKNNSTLNSTVENSSFNASTGEVEEGEVAEGEEEEGAEGDGEEYEDYGGEEVEDEEAVEEEYDDEDEVLFIGRAAVLSRASKKSSWAEEGDGDICIYSNFPYSYVSLSVEDPTKAVDSEIVNTGVAIEPDAVVERKGLALMWTGSTNSNAEGKTLEYMTKFQTKEAATEFYTSFVEAKETAKQAMDKLAEG</sequence>
<feature type="domain" description="RanBP2-type" evidence="11">
    <location>
        <begin position="1519"/>
        <end position="1548"/>
    </location>
</feature>
<evidence type="ECO:0000256" key="7">
    <source>
        <dbReference type="PROSITE-ProRule" id="PRU00322"/>
    </source>
</evidence>
<feature type="region of interest" description="Disordered" evidence="9">
    <location>
        <begin position="779"/>
        <end position="807"/>
    </location>
</feature>
<dbReference type="GO" id="GO:0008270">
    <property type="term" value="F:zinc ion binding"/>
    <property type="evidence" value="ECO:0007669"/>
    <property type="project" value="UniProtKB-KW"/>
</dbReference>
<accession>A0A9P0AKH6</accession>
<feature type="compositionally biased region" description="Acidic residues" evidence="9">
    <location>
        <begin position="1714"/>
        <end position="1725"/>
    </location>
</feature>
<keyword evidence="1" id="KW-0597">Phosphoprotein</keyword>
<gene>
    <name evidence="12" type="ORF">BEMITA_LOCUS11119</name>
</gene>
<evidence type="ECO:0000256" key="9">
    <source>
        <dbReference type="SAM" id="MobiDB-lite"/>
    </source>
</evidence>
<organism evidence="12 13">
    <name type="scientific">Bemisia tabaci</name>
    <name type="common">Sweetpotato whitefly</name>
    <name type="synonym">Aleurodes tabaci</name>
    <dbReference type="NCBI Taxonomy" id="7038"/>
    <lineage>
        <taxon>Eukaryota</taxon>
        <taxon>Metazoa</taxon>
        <taxon>Ecdysozoa</taxon>
        <taxon>Arthropoda</taxon>
        <taxon>Hexapoda</taxon>
        <taxon>Insecta</taxon>
        <taxon>Pterygota</taxon>
        <taxon>Neoptera</taxon>
        <taxon>Paraneoptera</taxon>
        <taxon>Hemiptera</taxon>
        <taxon>Sternorrhyncha</taxon>
        <taxon>Aleyrodoidea</taxon>
        <taxon>Aleyrodidae</taxon>
        <taxon>Aleyrodinae</taxon>
        <taxon>Bemisia</taxon>
    </lineage>
</organism>
<dbReference type="Proteomes" id="UP001152759">
    <property type="component" value="Chromosome 7"/>
</dbReference>
<dbReference type="Pfam" id="PF00638">
    <property type="entry name" value="Ran_BP1"/>
    <property type="match status" value="4"/>
</dbReference>
<feature type="region of interest" description="Disordered" evidence="9">
    <location>
        <begin position="2178"/>
        <end position="2217"/>
    </location>
</feature>
<dbReference type="GO" id="GO:0005096">
    <property type="term" value="F:GTPase activator activity"/>
    <property type="evidence" value="ECO:0007669"/>
    <property type="project" value="TreeGrafter"/>
</dbReference>
<evidence type="ECO:0000259" key="11">
    <source>
        <dbReference type="PROSITE" id="PS50199"/>
    </source>
</evidence>
<dbReference type="PANTHER" id="PTHR23138">
    <property type="entry name" value="RAN BINDING PROTEIN"/>
    <property type="match status" value="1"/>
</dbReference>
<feature type="compositionally biased region" description="Acidic residues" evidence="9">
    <location>
        <begin position="2450"/>
        <end position="2491"/>
    </location>
</feature>
<dbReference type="PROSITE" id="PS50199">
    <property type="entry name" value="ZF_RANBP2_2"/>
    <property type="match status" value="1"/>
</dbReference>
<dbReference type="Gene3D" id="1.25.40.10">
    <property type="entry name" value="Tetratricopeptide repeat domain"/>
    <property type="match status" value="1"/>
</dbReference>
<feature type="compositionally biased region" description="Polar residues" evidence="9">
    <location>
        <begin position="1989"/>
        <end position="2011"/>
    </location>
</feature>
<keyword evidence="13" id="KW-1185">Reference proteome</keyword>
<dbReference type="InterPro" id="IPR011990">
    <property type="entry name" value="TPR-like_helical_dom_sf"/>
</dbReference>
<dbReference type="InterPro" id="IPR011993">
    <property type="entry name" value="PH-like_dom_sf"/>
</dbReference>
<feature type="compositionally biased region" description="Low complexity" evidence="9">
    <location>
        <begin position="2070"/>
        <end position="2084"/>
    </location>
</feature>
<feature type="compositionally biased region" description="Low complexity" evidence="9">
    <location>
        <begin position="1488"/>
        <end position="1504"/>
    </location>
</feature>
<feature type="region of interest" description="Disordered" evidence="9">
    <location>
        <begin position="1695"/>
        <end position="1725"/>
    </location>
</feature>
<name>A0A9P0AKH6_BEMTA</name>
<dbReference type="InterPro" id="IPR001876">
    <property type="entry name" value="Znf_RanBP2"/>
</dbReference>
<dbReference type="FunFam" id="2.30.29.30:FF:000018">
    <property type="entry name" value="E3 SUMO-protein ligase RanBP2"/>
    <property type="match status" value="2"/>
</dbReference>
<feature type="region of interest" description="Disordered" evidence="9">
    <location>
        <begin position="1243"/>
        <end position="1270"/>
    </location>
</feature>
<keyword evidence="3" id="KW-0677">Repeat</keyword>
<dbReference type="PANTHER" id="PTHR23138:SF179">
    <property type="entry name" value="NUCLEAR PORE COMPLEX PROTEIN"/>
    <property type="match status" value="1"/>
</dbReference>
<dbReference type="InterPro" id="IPR045255">
    <property type="entry name" value="RanBP1-like"/>
</dbReference>
<reference evidence="12" key="1">
    <citation type="submission" date="2021-12" db="EMBL/GenBank/DDBJ databases">
        <authorList>
            <person name="King R."/>
        </authorList>
    </citation>
    <scope>NUCLEOTIDE SEQUENCE</scope>
</reference>
<evidence type="ECO:0000256" key="1">
    <source>
        <dbReference type="ARBA" id="ARBA00022553"/>
    </source>
</evidence>
<dbReference type="SUPFAM" id="SSF48452">
    <property type="entry name" value="TPR-like"/>
    <property type="match status" value="1"/>
</dbReference>
<dbReference type="Gene3D" id="4.10.1060.10">
    <property type="entry name" value="Zinc finger, RanBP2-type"/>
    <property type="match status" value="1"/>
</dbReference>
<dbReference type="SMART" id="SM00547">
    <property type="entry name" value="ZnF_RBZ"/>
    <property type="match status" value="1"/>
</dbReference>
<feature type="region of interest" description="Disordered" evidence="9">
    <location>
        <begin position="2257"/>
        <end position="2294"/>
    </location>
</feature>
<evidence type="ECO:0000313" key="12">
    <source>
        <dbReference type="EMBL" id="CAH0392621.1"/>
    </source>
</evidence>
<dbReference type="PROSITE" id="PS50293">
    <property type="entry name" value="TPR_REGION"/>
    <property type="match status" value="1"/>
</dbReference>
<feature type="compositionally biased region" description="Low complexity" evidence="9">
    <location>
        <begin position="1974"/>
        <end position="1988"/>
    </location>
</feature>
<dbReference type="PROSITE" id="PS50196">
    <property type="entry name" value="RANBD1"/>
    <property type="match status" value="4"/>
</dbReference>
<evidence type="ECO:0000256" key="8">
    <source>
        <dbReference type="PROSITE-ProRule" id="PRU00339"/>
    </source>
</evidence>
<feature type="repeat" description="TPR" evidence="8">
    <location>
        <begin position="60"/>
        <end position="93"/>
    </location>
</feature>
<feature type="region of interest" description="Disordered" evidence="9">
    <location>
        <begin position="1487"/>
        <end position="1509"/>
    </location>
</feature>
<evidence type="ECO:0000259" key="10">
    <source>
        <dbReference type="PROSITE" id="PS50196"/>
    </source>
</evidence>
<dbReference type="PROSITE" id="PS50005">
    <property type="entry name" value="TPR"/>
    <property type="match status" value="1"/>
</dbReference>
<feature type="compositionally biased region" description="Polar residues" evidence="9">
    <location>
        <begin position="2178"/>
        <end position="2200"/>
    </location>
</feature>
<dbReference type="InterPro" id="IPR013105">
    <property type="entry name" value="TPR_2"/>
</dbReference>
<keyword evidence="4 7" id="KW-0863">Zinc-finger</keyword>
<evidence type="ECO:0000256" key="6">
    <source>
        <dbReference type="ARBA" id="ARBA00022833"/>
    </source>
</evidence>
<dbReference type="SMART" id="SM00028">
    <property type="entry name" value="TPR"/>
    <property type="match status" value="2"/>
</dbReference>
<feature type="region of interest" description="Disordered" evidence="9">
    <location>
        <begin position="1089"/>
        <end position="1152"/>
    </location>
</feature>
<proteinExistence type="predicted"/>
<dbReference type="InterPro" id="IPR019734">
    <property type="entry name" value="TPR_rpt"/>
</dbReference>
<dbReference type="SMART" id="SM00160">
    <property type="entry name" value="RanBD"/>
    <property type="match status" value="3"/>
</dbReference>
<dbReference type="GO" id="GO:0005643">
    <property type="term" value="C:nuclear pore"/>
    <property type="evidence" value="ECO:0007669"/>
    <property type="project" value="TreeGrafter"/>
</dbReference>
<feature type="region of interest" description="Disordered" evidence="9">
    <location>
        <begin position="2436"/>
        <end position="2491"/>
    </location>
</feature>
<dbReference type="GO" id="GO:0005737">
    <property type="term" value="C:cytoplasm"/>
    <property type="evidence" value="ECO:0007669"/>
    <property type="project" value="TreeGrafter"/>
</dbReference>
<dbReference type="Gene3D" id="2.30.29.30">
    <property type="entry name" value="Pleckstrin-homology domain (PH domain)/Phosphotyrosine-binding domain (PTB)"/>
    <property type="match status" value="4"/>
</dbReference>
<dbReference type="Pfam" id="PF07719">
    <property type="entry name" value="TPR_2"/>
    <property type="match status" value="1"/>
</dbReference>
<feature type="region of interest" description="Disordered" evidence="9">
    <location>
        <begin position="2062"/>
        <end position="2107"/>
    </location>
</feature>
<feature type="domain" description="RanBD1" evidence="10">
    <location>
        <begin position="1349"/>
        <end position="1485"/>
    </location>
</feature>
<evidence type="ECO:0000256" key="2">
    <source>
        <dbReference type="ARBA" id="ARBA00022723"/>
    </source>
</evidence>